<reference evidence="1 2" key="1">
    <citation type="journal article" date="2010" name="Nature">
        <title>Genome sequence of the palaeopolyploid soybean.</title>
        <authorList>
            <person name="Schmutz J."/>
            <person name="Cannon S.B."/>
            <person name="Schlueter J."/>
            <person name="Ma J."/>
            <person name="Mitros T."/>
            <person name="Nelson W."/>
            <person name="Hyten D.L."/>
            <person name="Song Q."/>
            <person name="Thelen J.J."/>
            <person name="Cheng J."/>
            <person name="Xu D."/>
            <person name="Hellsten U."/>
            <person name="May G.D."/>
            <person name="Yu Y."/>
            <person name="Sakurai T."/>
            <person name="Umezawa T."/>
            <person name="Bhattacharyya M.K."/>
            <person name="Sandhu D."/>
            <person name="Valliyodan B."/>
            <person name="Lindquist E."/>
            <person name="Peto M."/>
            <person name="Grant D."/>
            <person name="Shu S."/>
            <person name="Goodstein D."/>
            <person name="Barry K."/>
            <person name="Futrell-Griggs M."/>
            <person name="Abernathy B."/>
            <person name="Du J."/>
            <person name="Tian Z."/>
            <person name="Zhu L."/>
            <person name="Gill N."/>
            <person name="Joshi T."/>
            <person name="Libault M."/>
            <person name="Sethuraman A."/>
            <person name="Zhang X.-C."/>
            <person name="Shinozaki K."/>
            <person name="Nguyen H.T."/>
            <person name="Wing R.A."/>
            <person name="Cregan P."/>
            <person name="Specht J."/>
            <person name="Grimwood J."/>
            <person name="Rokhsar D."/>
            <person name="Stacey G."/>
            <person name="Shoemaker R.C."/>
            <person name="Jackson S.A."/>
        </authorList>
    </citation>
    <scope>NUCLEOTIDE SEQUENCE</scope>
    <source>
        <strain evidence="2">cv. Williams 82</strain>
        <tissue evidence="1">Callus</tissue>
    </source>
</reference>
<accession>A0A0R0J272</accession>
<gene>
    <name evidence="1" type="ORF">GLYMA_07G116800</name>
</gene>
<reference evidence="2" key="2">
    <citation type="submission" date="2018-02" db="UniProtKB">
        <authorList>
            <consortium name="EnsemblPlants"/>
        </authorList>
    </citation>
    <scope>IDENTIFICATION</scope>
    <source>
        <strain evidence="2">Williams 82</strain>
    </source>
</reference>
<dbReference type="Gramene" id="KRH48848">
    <property type="protein sequence ID" value="KRH48848"/>
    <property type="gene ID" value="GLYMA_07G116800"/>
</dbReference>
<evidence type="ECO:0000313" key="1">
    <source>
        <dbReference type="EMBL" id="KRH48848.1"/>
    </source>
</evidence>
<dbReference type="EMBL" id="CM000840">
    <property type="protein sequence ID" value="KRH48848.1"/>
    <property type="molecule type" value="Genomic_DNA"/>
</dbReference>
<dbReference type="EnsemblPlants" id="KRH48848">
    <property type="protein sequence ID" value="KRH48848"/>
    <property type="gene ID" value="GLYMA_07G116800"/>
</dbReference>
<reference evidence="1" key="3">
    <citation type="submission" date="2018-07" db="EMBL/GenBank/DDBJ databases">
        <title>WGS assembly of Glycine max.</title>
        <authorList>
            <person name="Schmutz J."/>
            <person name="Cannon S."/>
            <person name="Schlueter J."/>
            <person name="Ma J."/>
            <person name="Mitros T."/>
            <person name="Nelson W."/>
            <person name="Hyten D."/>
            <person name="Song Q."/>
            <person name="Thelen J."/>
            <person name="Cheng J."/>
            <person name="Xu D."/>
            <person name="Hellsten U."/>
            <person name="May G."/>
            <person name="Yu Y."/>
            <person name="Sakurai T."/>
            <person name="Umezawa T."/>
            <person name="Bhattacharyya M."/>
            <person name="Sandhu D."/>
            <person name="Valliyodan B."/>
            <person name="Lindquist E."/>
            <person name="Peto M."/>
            <person name="Grant D."/>
            <person name="Shu S."/>
            <person name="Goodstein D."/>
            <person name="Barry K."/>
            <person name="Futrell-Griggs M."/>
            <person name="Abernathy B."/>
            <person name="Du J."/>
            <person name="Tian Z."/>
            <person name="Zhu L."/>
            <person name="Gill N."/>
            <person name="Joshi T."/>
            <person name="Libault M."/>
            <person name="Sethuraman A."/>
            <person name="Zhang X."/>
            <person name="Shinozaki K."/>
            <person name="Nguyen H."/>
            <person name="Wing R."/>
            <person name="Cregan P."/>
            <person name="Specht J."/>
            <person name="Grimwood J."/>
            <person name="Rokhsar D."/>
            <person name="Stacey G."/>
            <person name="Shoemaker R."/>
            <person name="Jackson S."/>
        </authorList>
    </citation>
    <scope>NUCLEOTIDE SEQUENCE</scope>
    <source>
        <tissue evidence="1">Callus</tissue>
    </source>
</reference>
<dbReference type="InParanoid" id="A0A0R0J272"/>
<name>A0A0R0J272_SOYBN</name>
<dbReference type="AlphaFoldDB" id="A0A0R0J272"/>
<organism evidence="1">
    <name type="scientific">Glycine max</name>
    <name type="common">Soybean</name>
    <name type="synonym">Glycine hispida</name>
    <dbReference type="NCBI Taxonomy" id="3847"/>
    <lineage>
        <taxon>Eukaryota</taxon>
        <taxon>Viridiplantae</taxon>
        <taxon>Streptophyta</taxon>
        <taxon>Embryophyta</taxon>
        <taxon>Tracheophyta</taxon>
        <taxon>Spermatophyta</taxon>
        <taxon>Magnoliopsida</taxon>
        <taxon>eudicotyledons</taxon>
        <taxon>Gunneridae</taxon>
        <taxon>Pentapetalae</taxon>
        <taxon>rosids</taxon>
        <taxon>fabids</taxon>
        <taxon>Fabales</taxon>
        <taxon>Fabaceae</taxon>
        <taxon>Papilionoideae</taxon>
        <taxon>50 kb inversion clade</taxon>
        <taxon>NPAAA clade</taxon>
        <taxon>indigoferoid/millettioid clade</taxon>
        <taxon>Phaseoleae</taxon>
        <taxon>Glycine</taxon>
        <taxon>Glycine subgen. Soja</taxon>
    </lineage>
</organism>
<dbReference type="Proteomes" id="UP000008827">
    <property type="component" value="Chromosome 7"/>
</dbReference>
<protein>
    <submittedName>
        <fullName evidence="1 2">Uncharacterized protein</fullName>
    </submittedName>
</protein>
<proteinExistence type="predicted"/>
<sequence>MATVAEKKLSISILKHVYSTFSDHNFLQCLLHFLHLFSKAFCILACSTRPAYFFLSTLHHYHHHHIISVMLMYNLVE</sequence>
<evidence type="ECO:0000313" key="2">
    <source>
        <dbReference type="EnsemblPlants" id="KRH48848"/>
    </source>
</evidence>
<evidence type="ECO:0000313" key="3">
    <source>
        <dbReference type="Proteomes" id="UP000008827"/>
    </source>
</evidence>
<keyword evidence="3" id="KW-1185">Reference proteome</keyword>